<reference evidence="1 2" key="1">
    <citation type="journal article" date="2021" name="Commun. Biol.">
        <title>The genome of Shorea leprosula (Dipterocarpaceae) highlights the ecological relevance of drought in aseasonal tropical rainforests.</title>
        <authorList>
            <person name="Ng K.K.S."/>
            <person name="Kobayashi M.J."/>
            <person name="Fawcett J.A."/>
            <person name="Hatakeyama M."/>
            <person name="Paape T."/>
            <person name="Ng C.H."/>
            <person name="Ang C.C."/>
            <person name="Tnah L.H."/>
            <person name="Lee C.T."/>
            <person name="Nishiyama T."/>
            <person name="Sese J."/>
            <person name="O'Brien M.J."/>
            <person name="Copetti D."/>
            <person name="Mohd Noor M.I."/>
            <person name="Ong R.C."/>
            <person name="Putra M."/>
            <person name="Sireger I.Z."/>
            <person name="Indrioko S."/>
            <person name="Kosugi Y."/>
            <person name="Izuno A."/>
            <person name="Isagi Y."/>
            <person name="Lee S.L."/>
            <person name="Shimizu K.K."/>
        </authorList>
    </citation>
    <scope>NUCLEOTIDE SEQUENCE [LARGE SCALE GENOMIC DNA]</scope>
    <source>
        <strain evidence="1">214</strain>
    </source>
</reference>
<dbReference type="Proteomes" id="UP001054252">
    <property type="component" value="Unassembled WGS sequence"/>
</dbReference>
<protein>
    <submittedName>
        <fullName evidence="1">Uncharacterized protein</fullName>
    </submittedName>
</protein>
<dbReference type="EMBL" id="BPVZ01000024">
    <property type="protein sequence ID" value="GKV06241.1"/>
    <property type="molecule type" value="Genomic_DNA"/>
</dbReference>
<comment type="caution">
    <text evidence="1">The sequence shown here is derived from an EMBL/GenBank/DDBJ whole genome shotgun (WGS) entry which is preliminary data.</text>
</comment>
<dbReference type="AlphaFoldDB" id="A0AAV5J5N1"/>
<gene>
    <name evidence="1" type="ORF">SLEP1_g18141</name>
</gene>
<proteinExistence type="predicted"/>
<organism evidence="1 2">
    <name type="scientific">Rubroshorea leprosula</name>
    <dbReference type="NCBI Taxonomy" id="152421"/>
    <lineage>
        <taxon>Eukaryota</taxon>
        <taxon>Viridiplantae</taxon>
        <taxon>Streptophyta</taxon>
        <taxon>Embryophyta</taxon>
        <taxon>Tracheophyta</taxon>
        <taxon>Spermatophyta</taxon>
        <taxon>Magnoliopsida</taxon>
        <taxon>eudicotyledons</taxon>
        <taxon>Gunneridae</taxon>
        <taxon>Pentapetalae</taxon>
        <taxon>rosids</taxon>
        <taxon>malvids</taxon>
        <taxon>Malvales</taxon>
        <taxon>Dipterocarpaceae</taxon>
        <taxon>Rubroshorea</taxon>
    </lineage>
</organism>
<sequence>MAFEISIYDSQRSLIDSSWMQTSNELHRMLASSQPE</sequence>
<evidence type="ECO:0000313" key="1">
    <source>
        <dbReference type="EMBL" id="GKV06241.1"/>
    </source>
</evidence>
<accession>A0AAV5J5N1</accession>
<keyword evidence="2" id="KW-1185">Reference proteome</keyword>
<name>A0AAV5J5N1_9ROSI</name>
<evidence type="ECO:0000313" key="2">
    <source>
        <dbReference type="Proteomes" id="UP001054252"/>
    </source>
</evidence>